<feature type="binding site" evidence="5">
    <location>
        <position position="135"/>
    </location>
    <ligand>
        <name>FMN</name>
        <dbReference type="ChEBI" id="CHEBI:58210"/>
    </ligand>
</feature>
<dbReference type="PROSITE" id="PS50902">
    <property type="entry name" value="FLAVODOXIN_LIKE"/>
    <property type="match status" value="1"/>
</dbReference>
<reference evidence="7 8" key="1">
    <citation type="journal article" date="2014" name="Antonie Van Leeuwenhoek">
        <title>Hyphomonas beringensis sp. nov. and Hyphomonas chukchiensis sp. nov., isolated from surface seawater of the Bering Sea and Chukchi Sea.</title>
        <authorList>
            <person name="Li C."/>
            <person name="Lai Q."/>
            <person name="Li G."/>
            <person name="Dong C."/>
            <person name="Wang J."/>
            <person name="Liao Y."/>
            <person name="Shao Z."/>
        </authorList>
    </citation>
    <scope>NUCLEOTIDE SEQUENCE [LARGE SCALE GENOMIC DNA]</scope>
    <source>
        <strain evidence="7 8">MHS-2</strain>
    </source>
</reference>
<dbReference type="Pfam" id="PF03358">
    <property type="entry name" value="FMN_red"/>
    <property type="match status" value="1"/>
</dbReference>
<dbReference type="OrthoDB" id="9801479at2"/>
<organism evidence="7 8">
    <name type="scientific">Hyphomonas johnsonii MHS-2</name>
    <dbReference type="NCBI Taxonomy" id="1280950"/>
    <lineage>
        <taxon>Bacteria</taxon>
        <taxon>Pseudomonadati</taxon>
        <taxon>Pseudomonadota</taxon>
        <taxon>Alphaproteobacteria</taxon>
        <taxon>Hyphomonadales</taxon>
        <taxon>Hyphomonadaceae</taxon>
        <taxon>Hyphomonas</taxon>
    </lineage>
</organism>
<dbReference type="HAMAP" id="MF_01017">
    <property type="entry name" value="NQOR"/>
    <property type="match status" value="1"/>
</dbReference>
<feature type="binding site" evidence="5">
    <location>
        <position position="100"/>
    </location>
    <ligand>
        <name>substrate</name>
    </ligand>
</feature>
<keyword evidence="5" id="KW-0547">Nucleotide-binding</keyword>
<keyword evidence="2 5" id="KW-0285">Flavoprotein</keyword>
<dbReference type="GO" id="GO:0008753">
    <property type="term" value="F:NADPH dehydrogenase (quinone) activity"/>
    <property type="evidence" value="ECO:0007669"/>
    <property type="project" value="RHEA"/>
</dbReference>
<evidence type="ECO:0000256" key="2">
    <source>
        <dbReference type="ARBA" id="ARBA00022630"/>
    </source>
</evidence>
<feature type="binding site" evidence="5">
    <location>
        <begin position="80"/>
        <end position="82"/>
    </location>
    <ligand>
        <name>FMN</name>
        <dbReference type="ChEBI" id="CHEBI:58210"/>
    </ligand>
</feature>
<evidence type="ECO:0000259" key="6">
    <source>
        <dbReference type="PROSITE" id="PS50902"/>
    </source>
</evidence>
<dbReference type="InterPro" id="IPR010089">
    <property type="entry name" value="Flavoprotein_WrbA-like"/>
</dbReference>
<sequence length="202" mass="21302">MSRKILVLYYSAFGHVETLAKAVAQGARSVEGCEVDLKRVPEIVPEAVATASGYKLDQDAPIADPSELAAYDAIVFGAPTRFGNVPAQMRNFMDQTGPLWKAGSLIDKIGSVFTSTGTGAGNESTILSFWPTLAHHGMIIVGLSYASTGLYQIDEMRGGSPYGAGTVAGNGSRTPSQVELGLARDQGQRVAQLAVRLAPEDK</sequence>
<dbReference type="SUPFAM" id="SSF52218">
    <property type="entry name" value="Flavoproteins"/>
    <property type="match status" value="1"/>
</dbReference>
<dbReference type="Proteomes" id="UP000025171">
    <property type="component" value="Unassembled WGS sequence"/>
</dbReference>
<name>A0A059FE34_9PROT</name>
<dbReference type="InterPro" id="IPR005025">
    <property type="entry name" value="FMN_Rdtase-like_dom"/>
</dbReference>
<comment type="catalytic activity">
    <reaction evidence="5">
        <text>a quinone + NADPH + H(+) = a quinol + NADP(+)</text>
        <dbReference type="Rhea" id="RHEA:46164"/>
        <dbReference type="ChEBI" id="CHEBI:15378"/>
        <dbReference type="ChEBI" id="CHEBI:24646"/>
        <dbReference type="ChEBI" id="CHEBI:57783"/>
        <dbReference type="ChEBI" id="CHEBI:58349"/>
        <dbReference type="ChEBI" id="CHEBI:132124"/>
        <dbReference type="EC" id="1.6.5.2"/>
    </reaction>
</comment>
<dbReference type="PATRIC" id="fig|1280950.3.peg.3034"/>
<dbReference type="FunFam" id="3.40.50.360:FF:000001">
    <property type="entry name" value="NAD(P)H dehydrogenase (Quinone) FQR1-like"/>
    <property type="match status" value="1"/>
</dbReference>
<dbReference type="GO" id="GO:0050661">
    <property type="term" value="F:NADP binding"/>
    <property type="evidence" value="ECO:0007669"/>
    <property type="project" value="UniProtKB-UniRule"/>
</dbReference>
<comment type="cofactor">
    <cofactor evidence="5">
        <name>FMN</name>
        <dbReference type="ChEBI" id="CHEBI:58210"/>
    </cofactor>
    <text evidence="5">Binds 1 FMN per monomer.</text>
</comment>
<dbReference type="GO" id="GO:0016020">
    <property type="term" value="C:membrane"/>
    <property type="evidence" value="ECO:0007669"/>
    <property type="project" value="TreeGrafter"/>
</dbReference>
<keyword evidence="8" id="KW-1185">Reference proteome</keyword>
<evidence type="ECO:0000313" key="7">
    <source>
        <dbReference type="EMBL" id="KCZ88857.1"/>
    </source>
</evidence>
<dbReference type="InterPro" id="IPR008254">
    <property type="entry name" value="Flavodoxin/NO_synth"/>
</dbReference>
<comment type="catalytic activity">
    <reaction evidence="5">
        <text>a quinone + NADH + H(+) = a quinol + NAD(+)</text>
        <dbReference type="Rhea" id="RHEA:46160"/>
        <dbReference type="ChEBI" id="CHEBI:15378"/>
        <dbReference type="ChEBI" id="CHEBI:24646"/>
        <dbReference type="ChEBI" id="CHEBI:57540"/>
        <dbReference type="ChEBI" id="CHEBI:57945"/>
        <dbReference type="ChEBI" id="CHEBI:132124"/>
        <dbReference type="EC" id="1.6.5.2"/>
    </reaction>
</comment>
<evidence type="ECO:0000256" key="5">
    <source>
        <dbReference type="HAMAP-Rule" id="MF_01017"/>
    </source>
</evidence>
<evidence type="ECO:0000256" key="1">
    <source>
        <dbReference type="ARBA" id="ARBA00006961"/>
    </source>
</evidence>
<proteinExistence type="inferred from homology"/>
<dbReference type="EMBL" id="ARYK01000009">
    <property type="protein sequence ID" value="KCZ88857.1"/>
    <property type="molecule type" value="Genomic_DNA"/>
</dbReference>
<comment type="caution">
    <text evidence="7">The sequence shown here is derived from an EMBL/GenBank/DDBJ whole genome shotgun (WGS) entry which is preliminary data.</text>
</comment>
<dbReference type="GO" id="GO:0010181">
    <property type="term" value="F:FMN binding"/>
    <property type="evidence" value="ECO:0007669"/>
    <property type="project" value="InterPro"/>
</dbReference>
<dbReference type="STRING" id="1280950.HJO_15109"/>
<accession>A0A059FE34</accession>
<dbReference type="Gene3D" id="3.40.50.360">
    <property type="match status" value="1"/>
</dbReference>
<keyword evidence="5" id="KW-0521">NADP</keyword>
<evidence type="ECO:0000256" key="4">
    <source>
        <dbReference type="ARBA" id="ARBA00023002"/>
    </source>
</evidence>
<feature type="domain" description="Flavodoxin-like" evidence="6">
    <location>
        <begin position="5"/>
        <end position="190"/>
    </location>
</feature>
<dbReference type="InterPro" id="IPR029039">
    <property type="entry name" value="Flavoprotein-like_sf"/>
</dbReference>
<keyword evidence="3 5" id="KW-0288">FMN</keyword>
<dbReference type="AlphaFoldDB" id="A0A059FE34"/>
<evidence type="ECO:0000313" key="8">
    <source>
        <dbReference type="Proteomes" id="UP000025171"/>
    </source>
</evidence>
<evidence type="ECO:0000256" key="3">
    <source>
        <dbReference type="ARBA" id="ARBA00022643"/>
    </source>
</evidence>
<dbReference type="NCBIfam" id="TIGR01755">
    <property type="entry name" value="flav_wrbA"/>
    <property type="match status" value="1"/>
</dbReference>
<gene>
    <name evidence="7" type="ORF">HJO_15109</name>
</gene>
<dbReference type="PANTHER" id="PTHR30546:SF23">
    <property type="entry name" value="FLAVOPROTEIN-LIKE PROTEIN YCP4-RELATED"/>
    <property type="match status" value="1"/>
</dbReference>
<protein>
    <recommendedName>
        <fullName evidence="5">NAD(P)H dehydrogenase (quinone)</fullName>
        <ecNumber evidence="5">1.6.5.2</ecNumber>
    </recommendedName>
    <alternativeName>
        <fullName evidence="5">NAD(P)H:quinone oxidoreductase</fullName>
        <shortName evidence="5">NQO</shortName>
    </alternativeName>
</protein>
<dbReference type="RefSeq" id="WP_035618722.1">
    <property type="nucleotide sequence ID" value="NZ_ARYK01000009.1"/>
</dbReference>
<dbReference type="NCBIfam" id="NF002999">
    <property type="entry name" value="PRK03767.1"/>
    <property type="match status" value="1"/>
</dbReference>
<keyword evidence="5" id="KW-0520">NAD</keyword>
<dbReference type="GO" id="GO:0051287">
    <property type="term" value="F:NAD binding"/>
    <property type="evidence" value="ECO:0007669"/>
    <property type="project" value="UniProtKB-UniRule"/>
</dbReference>
<keyword evidence="4 5" id="KW-0560">Oxidoreductase</keyword>
<dbReference type="GO" id="GO:0050136">
    <property type="term" value="F:NADH dehydrogenase (quinone) (non-electrogenic) activity"/>
    <property type="evidence" value="ECO:0007669"/>
    <property type="project" value="RHEA"/>
</dbReference>
<dbReference type="InterPro" id="IPR037513">
    <property type="entry name" value="NQO"/>
</dbReference>
<dbReference type="PANTHER" id="PTHR30546">
    <property type="entry name" value="FLAVODOXIN-RELATED PROTEIN WRBA-RELATED"/>
    <property type="match status" value="1"/>
</dbReference>
<comment type="similarity">
    <text evidence="1 5">Belongs to the WrbA family.</text>
</comment>
<dbReference type="eggNOG" id="COG0655">
    <property type="taxonomic scope" value="Bacteria"/>
</dbReference>
<dbReference type="GO" id="GO:0050660">
    <property type="term" value="F:flavin adenine dinucleotide binding"/>
    <property type="evidence" value="ECO:0007669"/>
    <property type="project" value="UniProtKB-UniRule"/>
</dbReference>
<comment type="caution">
    <text evidence="5">Lacks conserved residue(s) required for the propagation of feature annotation.</text>
</comment>
<dbReference type="EC" id="1.6.5.2" evidence="5"/>